<organism evidence="1 2">
    <name type="scientific">Acetobacter malorum DSM 14337</name>
    <dbReference type="NCBI Taxonomy" id="1307910"/>
    <lineage>
        <taxon>Bacteria</taxon>
        <taxon>Pseudomonadati</taxon>
        <taxon>Pseudomonadota</taxon>
        <taxon>Alphaproteobacteria</taxon>
        <taxon>Acetobacterales</taxon>
        <taxon>Acetobacteraceae</taxon>
        <taxon>Acetobacter</taxon>
    </lineage>
</organism>
<sequence length="94" mass="9963">MRHKDQSGGSDMKHWGNGVHSLSNDVLVPGRNSALRTAEHGIQHLRVTCSSPASAQNPRLKIDNEVAIEVFAGLIKGDAGKQGGIVRAKPVTAD</sequence>
<protein>
    <submittedName>
        <fullName evidence="1">Uncharacterized protein</fullName>
    </submittedName>
</protein>
<comment type="caution">
    <text evidence="1">The sequence shown here is derived from an EMBL/GenBank/DDBJ whole genome shotgun (WGS) entry which is preliminary data.</text>
</comment>
<dbReference type="Proteomes" id="UP001065047">
    <property type="component" value="Unassembled WGS sequence"/>
</dbReference>
<gene>
    <name evidence="1" type="ORF">AA14337_3200</name>
</gene>
<name>A0ABQ0Q080_9PROT</name>
<accession>A0ABQ0Q080</accession>
<keyword evidence="2" id="KW-1185">Reference proteome</keyword>
<proteinExistence type="predicted"/>
<reference evidence="1" key="1">
    <citation type="submission" date="2013-04" db="EMBL/GenBank/DDBJ databases">
        <title>The genome sequencing project of 58 acetic acid bacteria.</title>
        <authorList>
            <person name="Okamoto-Kainuma A."/>
            <person name="Ishikawa M."/>
            <person name="Umino S."/>
            <person name="Koizumi Y."/>
            <person name="Shiwa Y."/>
            <person name="Yoshikawa H."/>
            <person name="Matsutani M."/>
            <person name="Matsushita K."/>
        </authorList>
    </citation>
    <scope>NUCLEOTIDE SEQUENCE</scope>
    <source>
        <strain evidence="1">DSM 14337</strain>
    </source>
</reference>
<evidence type="ECO:0000313" key="2">
    <source>
        <dbReference type="Proteomes" id="UP001065047"/>
    </source>
</evidence>
<dbReference type="EMBL" id="BAPF01000056">
    <property type="protein sequence ID" value="GBQ85935.1"/>
    <property type="molecule type" value="Genomic_DNA"/>
</dbReference>
<evidence type="ECO:0000313" key="1">
    <source>
        <dbReference type="EMBL" id="GBQ85935.1"/>
    </source>
</evidence>